<protein>
    <submittedName>
        <fullName evidence="1">Uncharacterized protein</fullName>
    </submittedName>
</protein>
<reference evidence="1" key="1">
    <citation type="submission" date="2022-11" db="EMBL/GenBank/DDBJ databases">
        <title>Genome Sequence of Boeremia exigua.</title>
        <authorList>
            <person name="Buettner E."/>
        </authorList>
    </citation>
    <scope>NUCLEOTIDE SEQUENCE</scope>
    <source>
        <strain evidence="1">CU02</strain>
    </source>
</reference>
<accession>A0ACC2IAE5</accession>
<proteinExistence type="predicted"/>
<dbReference type="Proteomes" id="UP001153331">
    <property type="component" value="Unassembled WGS sequence"/>
</dbReference>
<dbReference type="EMBL" id="JAPHNI010000353">
    <property type="protein sequence ID" value="KAJ8112072.1"/>
    <property type="molecule type" value="Genomic_DNA"/>
</dbReference>
<keyword evidence="2" id="KW-1185">Reference proteome</keyword>
<evidence type="ECO:0000313" key="1">
    <source>
        <dbReference type="EMBL" id="KAJ8112072.1"/>
    </source>
</evidence>
<sequence>MCGSSLCRDMGFVESRGEMFEVETTAAMPKVLEVHVICSVKRSKRPDSRGSSPECPSASDRRFRTFHLAWWQHKFNNTISALHPPPETLLGDKRSVEAWQPAVRQKVLGASDEYLADTRCLPTLTGFSAHQAWRLSFFKLAWPFWSPWLGSDLPAPRRGCCFGP</sequence>
<name>A0ACC2IAE5_9PLEO</name>
<evidence type="ECO:0000313" key="2">
    <source>
        <dbReference type="Proteomes" id="UP001153331"/>
    </source>
</evidence>
<comment type="caution">
    <text evidence="1">The sequence shown here is derived from an EMBL/GenBank/DDBJ whole genome shotgun (WGS) entry which is preliminary data.</text>
</comment>
<gene>
    <name evidence="1" type="ORF">OPT61_g5471</name>
</gene>
<organism evidence="1 2">
    <name type="scientific">Boeremia exigua</name>
    <dbReference type="NCBI Taxonomy" id="749465"/>
    <lineage>
        <taxon>Eukaryota</taxon>
        <taxon>Fungi</taxon>
        <taxon>Dikarya</taxon>
        <taxon>Ascomycota</taxon>
        <taxon>Pezizomycotina</taxon>
        <taxon>Dothideomycetes</taxon>
        <taxon>Pleosporomycetidae</taxon>
        <taxon>Pleosporales</taxon>
        <taxon>Pleosporineae</taxon>
        <taxon>Didymellaceae</taxon>
        <taxon>Boeremia</taxon>
    </lineage>
</organism>